<dbReference type="InterPro" id="IPR059153">
    <property type="entry name" value="NSD_PHD-1st"/>
</dbReference>
<dbReference type="GO" id="GO:0005634">
    <property type="term" value="C:nucleus"/>
    <property type="evidence" value="ECO:0007669"/>
    <property type="project" value="UniProtKB-SubCell"/>
</dbReference>
<dbReference type="EMBL" id="MCFI01000010">
    <property type="protein sequence ID" value="ORY82104.1"/>
    <property type="molecule type" value="Genomic_DNA"/>
</dbReference>
<dbReference type="STRING" id="56484.A0A1Y2FFB9"/>
<feature type="binding site" evidence="8">
    <location>
        <position position="22"/>
    </location>
    <ligand>
        <name>Zn(2+)</name>
        <dbReference type="ChEBI" id="CHEBI:29105"/>
        <label>2</label>
    </ligand>
</feature>
<evidence type="ECO:0000256" key="1">
    <source>
        <dbReference type="ARBA" id="ARBA00004123"/>
    </source>
</evidence>
<gene>
    <name evidence="11" type="ORF">BCR37DRAFT_330747</name>
</gene>
<evidence type="ECO:0000256" key="4">
    <source>
        <dbReference type="ARBA" id="ARBA00022771"/>
    </source>
</evidence>
<comment type="similarity">
    <text evidence="2">Belongs to the ING family.</text>
</comment>
<dbReference type="InterPro" id="IPR011011">
    <property type="entry name" value="Znf_FYVE_PHD"/>
</dbReference>
<keyword evidence="12" id="KW-1185">Reference proteome</keyword>
<name>A0A1Y2FFB9_PROLT</name>
<dbReference type="AlphaFoldDB" id="A0A1Y2FFB9"/>
<dbReference type="OrthoDB" id="5411773at2759"/>
<feature type="binding site" evidence="8">
    <location>
        <position position="50"/>
    </location>
    <ligand>
        <name>Zn(2+)</name>
        <dbReference type="ChEBI" id="CHEBI:29105"/>
        <label>2</label>
    </ligand>
</feature>
<comment type="subcellular location">
    <subcellularLocation>
        <location evidence="1">Nucleus</location>
    </subcellularLocation>
</comment>
<evidence type="ECO:0000256" key="5">
    <source>
        <dbReference type="ARBA" id="ARBA00022833"/>
    </source>
</evidence>
<evidence type="ECO:0000256" key="8">
    <source>
        <dbReference type="PIRSR" id="PIRSR628651-51"/>
    </source>
</evidence>
<feature type="domain" description="PHD-type" evidence="10">
    <location>
        <begin position="6"/>
        <end position="54"/>
    </location>
</feature>
<reference evidence="11 12" key="1">
    <citation type="submission" date="2016-07" db="EMBL/GenBank/DDBJ databases">
        <title>Pervasive Adenine N6-methylation of Active Genes in Fungi.</title>
        <authorList>
            <consortium name="DOE Joint Genome Institute"/>
            <person name="Mondo S.J."/>
            <person name="Dannebaum R.O."/>
            <person name="Kuo R.C."/>
            <person name="Labutti K."/>
            <person name="Haridas S."/>
            <person name="Kuo A."/>
            <person name="Salamov A."/>
            <person name="Ahrendt S.R."/>
            <person name="Lipzen A."/>
            <person name="Sullivan W."/>
            <person name="Andreopoulos W.B."/>
            <person name="Clum A."/>
            <person name="Lindquist E."/>
            <person name="Daum C."/>
            <person name="Ramamoorthy G.K."/>
            <person name="Gryganskyi A."/>
            <person name="Culley D."/>
            <person name="Magnuson J.K."/>
            <person name="James T.Y."/>
            <person name="O'Malley M.A."/>
            <person name="Stajich J.E."/>
            <person name="Spatafora J.W."/>
            <person name="Visel A."/>
            <person name="Grigoriev I.V."/>
        </authorList>
    </citation>
    <scope>NUCLEOTIDE SEQUENCE [LARGE SCALE GENOMIC DNA]</scope>
    <source>
        <strain evidence="11 12">12-1054</strain>
    </source>
</reference>
<dbReference type="GO" id="GO:0000785">
    <property type="term" value="C:chromatin"/>
    <property type="evidence" value="ECO:0007669"/>
    <property type="project" value="UniProtKB-ARBA"/>
</dbReference>
<proteinExistence type="inferred from homology"/>
<dbReference type="InterPro" id="IPR028651">
    <property type="entry name" value="ING_fam"/>
</dbReference>
<feature type="binding site" evidence="8">
    <location>
        <position position="34"/>
    </location>
    <ligand>
        <name>Zn(2+)</name>
        <dbReference type="ChEBI" id="CHEBI:29105"/>
        <label>1</label>
    </ligand>
</feature>
<dbReference type="Proteomes" id="UP000193685">
    <property type="component" value="Unassembled WGS sequence"/>
</dbReference>
<dbReference type="GeneID" id="63783591"/>
<dbReference type="RefSeq" id="XP_040725238.1">
    <property type="nucleotide sequence ID" value="XM_040866992.1"/>
</dbReference>
<dbReference type="Gene3D" id="3.30.40.10">
    <property type="entry name" value="Zinc/RING finger domain, C3HC4 (zinc finger)"/>
    <property type="match status" value="1"/>
</dbReference>
<dbReference type="GO" id="GO:0006325">
    <property type="term" value="P:chromatin organization"/>
    <property type="evidence" value="ECO:0007669"/>
    <property type="project" value="UniProtKB-KW"/>
</dbReference>
<feature type="binding site" evidence="8">
    <location>
        <position position="9"/>
    </location>
    <ligand>
        <name>Zn(2+)</name>
        <dbReference type="ChEBI" id="CHEBI:29105"/>
        <label>1</label>
    </ligand>
</feature>
<dbReference type="GO" id="GO:0006355">
    <property type="term" value="P:regulation of DNA-templated transcription"/>
    <property type="evidence" value="ECO:0007669"/>
    <property type="project" value="TreeGrafter"/>
</dbReference>
<comment type="caution">
    <text evidence="11">The sequence shown here is derived from an EMBL/GenBank/DDBJ whole genome shotgun (WGS) entry which is preliminary data.</text>
</comment>
<dbReference type="InterPro" id="IPR019787">
    <property type="entry name" value="Znf_PHD-finger"/>
</dbReference>
<feature type="binding site" evidence="8">
    <location>
        <position position="27"/>
    </location>
    <ligand>
        <name>Zn(2+)</name>
        <dbReference type="ChEBI" id="CHEBI:29105"/>
        <label>2</label>
    </ligand>
</feature>
<accession>A0A1Y2FFB9</accession>
<dbReference type="Pfam" id="PF23011">
    <property type="entry name" value="PHD-1st_NSD"/>
    <property type="match status" value="1"/>
</dbReference>
<protein>
    <submittedName>
        <fullName evidence="11">The Ing1 Phd finger in complex with A histone H3k4me3 peptide</fullName>
    </submittedName>
</protein>
<dbReference type="OMA" id="CENDACE"/>
<keyword evidence="5 8" id="KW-0862">Zinc</keyword>
<keyword evidence="7" id="KW-0539">Nucleus</keyword>
<feature type="binding site" evidence="8">
    <location>
        <position position="37"/>
    </location>
    <ligand>
        <name>Zn(2+)</name>
        <dbReference type="ChEBI" id="CHEBI:29105"/>
        <label>1</label>
    </ligand>
</feature>
<dbReference type="PANTHER" id="PTHR10333">
    <property type="entry name" value="INHIBITOR OF GROWTH PROTEIN"/>
    <property type="match status" value="1"/>
</dbReference>
<dbReference type="PROSITE" id="PS50016">
    <property type="entry name" value="ZF_PHD_2"/>
    <property type="match status" value="1"/>
</dbReference>
<dbReference type="GO" id="GO:0008270">
    <property type="term" value="F:zinc ion binding"/>
    <property type="evidence" value="ECO:0007669"/>
    <property type="project" value="UniProtKB-KW"/>
</dbReference>
<dbReference type="InterPro" id="IPR001965">
    <property type="entry name" value="Znf_PHD"/>
</dbReference>
<keyword evidence="4 9" id="KW-0863">Zinc-finger</keyword>
<organism evidence="11 12">
    <name type="scientific">Protomyces lactucae-debilis</name>
    <dbReference type="NCBI Taxonomy" id="2754530"/>
    <lineage>
        <taxon>Eukaryota</taxon>
        <taxon>Fungi</taxon>
        <taxon>Dikarya</taxon>
        <taxon>Ascomycota</taxon>
        <taxon>Taphrinomycotina</taxon>
        <taxon>Taphrinomycetes</taxon>
        <taxon>Taphrinales</taxon>
        <taxon>Protomycetaceae</taxon>
        <taxon>Protomyces</taxon>
    </lineage>
</organism>
<sequence>IDDDEPVYCYCNRVSFGKMLACENDACEGGEWFHFACLGLTGAPKGKWYCDTCR</sequence>
<evidence type="ECO:0000256" key="3">
    <source>
        <dbReference type="ARBA" id="ARBA00022723"/>
    </source>
</evidence>
<evidence type="ECO:0000256" key="9">
    <source>
        <dbReference type="PROSITE-ProRule" id="PRU00146"/>
    </source>
</evidence>
<evidence type="ECO:0000313" key="12">
    <source>
        <dbReference type="Proteomes" id="UP000193685"/>
    </source>
</evidence>
<feature type="binding site" evidence="8">
    <location>
        <position position="11"/>
    </location>
    <ligand>
        <name>Zn(2+)</name>
        <dbReference type="ChEBI" id="CHEBI:29105"/>
        <label>1</label>
    </ligand>
</feature>
<dbReference type="PANTHER" id="PTHR10333:SF42">
    <property type="entry name" value="INHIBITOR OF GROWTH PROTEIN 5"/>
    <property type="match status" value="1"/>
</dbReference>
<feature type="non-terminal residue" evidence="11">
    <location>
        <position position="1"/>
    </location>
</feature>
<evidence type="ECO:0000256" key="7">
    <source>
        <dbReference type="ARBA" id="ARBA00023242"/>
    </source>
</evidence>
<evidence type="ECO:0000313" key="11">
    <source>
        <dbReference type="EMBL" id="ORY82104.1"/>
    </source>
</evidence>
<keyword evidence="6" id="KW-0156">Chromatin regulator</keyword>
<evidence type="ECO:0000256" key="2">
    <source>
        <dbReference type="ARBA" id="ARBA00010210"/>
    </source>
</evidence>
<keyword evidence="3 8" id="KW-0479">Metal-binding</keyword>
<feature type="non-terminal residue" evidence="11">
    <location>
        <position position="54"/>
    </location>
</feature>
<dbReference type="GO" id="GO:0032991">
    <property type="term" value="C:protein-containing complex"/>
    <property type="evidence" value="ECO:0007669"/>
    <property type="project" value="UniProtKB-ARBA"/>
</dbReference>
<evidence type="ECO:0000259" key="10">
    <source>
        <dbReference type="PROSITE" id="PS50016"/>
    </source>
</evidence>
<dbReference type="SMART" id="SM00249">
    <property type="entry name" value="PHD"/>
    <property type="match status" value="1"/>
</dbReference>
<dbReference type="InterPro" id="IPR013083">
    <property type="entry name" value="Znf_RING/FYVE/PHD"/>
</dbReference>
<evidence type="ECO:0000256" key="6">
    <source>
        <dbReference type="ARBA" id="ARBA00022853"/>
    </source>
</evidence>
<feature type="binding site" evidence="8">
    <location>
        <position position="53"/>
    </location>
    <ligand>
        <name>Zn(2+)</name>
        <dbReference type="ChEBI" id="CHEBI:29105"/>
        <label>2</label>
    </ligand>
</feature>
<dbReference type="SUPFAM" id="SSF57903">
    <property type="entry name" value="FYVE/PHD zinc finger"/>
    <property type="match status" value="1"/>
</dbReference>